<gene>
    <name evidence="1" type="ORF">CLV31_10786</name>
</gene>
<evidence type="ECO:0000313" key="2">
    <source>
        <dbReference type="Proteomes" id="UP000248917"/>
    </source>
</evidence>
<evidence type="ECO:0008006" key="3">
    <source>
        <dbReference type="Google" id="ProtNLM"/>
    </source>
</evidence>
<evidence type="ECO:0000313" key="1">
    <source>
        <dbReference type="EMBL" id="PZV83134.1"/>
    </source>
</evidence>
<dbReference type="PROSITE" id="PS51257">
    <property type="entry name" value="PROKAR_LIPOPROTEIN"/>
    <property type="match status" value="1"/>
</dbReference>
<dbReference type="AlphaFoldDB" id="A0A326RQN8"/>
<dbReference type="EMBL" id="QKTX01000007">
    <property type="protein sequence ID" value="PZV83134.1"/>
    <property type="molecule type" value="Genomic_DNA"/>
</dbReference>
<name>A0A326RQN8_9BACT</name>
<comment type="caution">
    <text evidence="1">The sequence shown here is derived from an EMBL/GenBank/DDBJ whole genome shotgun (WGS) entry which is preliminary data.</text>
</comment>
<sequence length="178" mass="20005">MKSKISWDLVFILILLLSLFSCTTEETPERNANSLVGPWKPQTEGFIQLLVNGTQTQPEQFGIEVLGVDPSTAADEAKKFLSQTLLGPISWEKEQVTLFADGSFMVLSVAGEETGGWKMLNNNSVFQLTSDQFPDLYYDFQVDQFTNSQLILSKKVELSVIGPETEKAWIELKIHLNR</sequence>
<organism evidence="1 2">
    <name type="scientific">Algoriphagus aquaeductus</name>
    <dbReference type="NCBI Taxonomy" id="475299"/>
    <lineage>
        <taxon>Bacteria</taxon>
        <taxon>Pseudomonadati</taxon>
        <taxon>Bacteroidota</taxon>
        <taxon>Cytophagia</taxon>
        <taxon>Cytophagales</taxon>
        <taxon>Cyclobacteriaceae</taxon>
        <taxon>Algoriphagus</taxon>
    </lineage>
</organism>
<proteinExistence type="predicted"/>
<dbReference type="RefSeq" id="WP_111392943.1">
    <property type="nucleotide sequence ID" value="NZ_QKTX01000007.1"/>
</dbReference>
<accession>A0A326RQN8</accession>
<reference evidence="1 2" key="1">
    <citation type="submission" date="2018-06" db="EMBL/GenBank/DDBJ databases">
        <title>Genomic Encyclopedia of Archaeal and Bacterial Type Strains, Phase II (KMG-II): from individual species to whole genera.</title>
        <authorList>
            <person name="Goeker M."/>
        </authorList>
    </citation>
    <scope>NUCLEOTIDE SEQUENCE [LARGE SCALE GENOMIC DNA]</scope>
    <source>
        <strain evidence="1 2">T4</strain>
    </source>
</reference>
<protein>
    <recommendedName>
        <fullName evidence="3">Lipocalin-like protein</fullName>
    </recommendedName>
</protein>
<dbReference type="Proteomes" id="UP000248917">
    <property type="component" value="Unassembled WGS sequence"/>
</dbReference>
<keyword evidence="2" id="KW-1185">Reference proteome</keyword>